<evidence type="ECO:0000256" key="3">
    <source>
        <dbReference type="ARBA" id="ARBA00022837"/>
    </source>
</evidence>
<evidence type="ECO:0000313" key="7">
    <source>
        <dbReference type="WBParaSite" id="MCU_003328-RB"/>
    </source>
</evidence>
<keyword evidence="2" id="KW-0677">Repeat</keyword>
<name>A0A5K3EVG8_MESCO</name>
<dbReference type="SUPFAM" id="SSF47473">
    <property type="entry name" value="EF-hand"/>
    <property type="match status" value="1"/>
</dbReference>
<dbReference type="CDD" id="cd21295">
    <property type="entry name" value="CH_PLS_rpt2"/>
    <property type="match status" value="1"/>
</dbReference>
<evidence type="ECO:0000256" key="4">
    <source>
        <dbReference type="ARBA" id="ARBA00023203"/>
    </source>
</evidence>
<feature type="domain" description="Calponin-homology (CH)" evidence="6">
    <location>
        <begin position="262"/>
        <end position="371"/>
    </location>
</feature>
<dbReference type="FunFam" id="1.10.418.10:FF:000010">
    <property type="entry name" value="Plastin-3 isoform 1"/>
    <property type="match status" value="1"/>
</dbReference>
<dbReference type="GO" id="GO:0051015">
    <property type="term" value="F:actin filament binding"/>
    <property type="evidence" value="ECO:0007669"/>
    <property type="project" value="InterPro"/>
</dbReference>
<dbReference type="AlphaFoldDB" id="A0A5K3EVG8"/>
<feature type="domain" description="Calponin-homology (CH)" evidence="6">
    <location>
        <begin position="117"/>
        <end position="234"/>
    </location>
</feature>
<evidence type="ECO:0000256" key="5">
    <source>
        <dbReference type="SAM" id="MobiDB-lite"/>
    </source>
</evidence>
<keyword evidence="3" id="KW-0106">Calcium</keyword>
<dbReference type="GO" id="GO:0005737">
    <property type="term" value="C:cytoplasm"/>
    <property type="evidence" value="ECO:0007669"/>
    <property type="project" value="TreeGrafter"/>
</dbReference>
<dbReference type="InterPro" id="IPR036872">
    <property type="entry name" value="CH_dom_sf"/>
</dbReference>
<dbReference type="WBParaSite" id="MCU_003328-RB">
    <property type="protein sequence ID" value="MCU_003328-RB"/>
    <property type="gene ID" value="MCU_003328"/>
</dbReference>
<dbReference type="SMART" id="SM00033">
    <property type="entry name" value="CH"/>
    <property type="match status" value="4"/>
</dbReference>
<dbReference type="Pfam" id="PF00307">
    <property type="entry name" value="CH"/>
    <property type="match status" value="4"/>
</dbReference>
<dbReference type="FunFam" id="1.10.418.10:FF:000042">
    <property type="entry name" value="Fimbrin, putative"/>
    <property type="match status" value="1"/>
</dbReference>
<dbReference type="InterPro" id="IPR011992">
    <property type="entry name" value="EF-hand-dom_pair"/>
</dbReference>
<dbReference type="GO" id="GO:0051639">
    <property type="term" value="P:actin filament network formation"/>
    <property type="evidence" value="ECO:0007669"/>
    <property type="project" value="TreeGrafter"/>
</dbReference>
<feature type="region of interest" description="Disordered" evidence="5">
    <location>
        <begin position="642"/>
        <end position="699"/>
    </location>
</feature>
<evidence type="ECO:0000256" key="1">
    <source>
        <dbReference type="ARBA" id="ARBA00022723"/>
    </source>
</evidence>
<dbReference type="GO" id="GO:0051017">
    <property type="term" value="P:actin filament bundle assembly"/>
    <property type="evidence" value="ECO:0007669"/>
    <property type="project" value="InterPro"/>
</dbReference>
<evidence type="ECO:0000259" key="6">
    <source>
        <dbReference type="PROSITE" id="PS50021"/>
    </source>
</evidence>
<dbReference type="PANTHER" id="PTHR19961">
    <property type="entry name" value="FIMBRIN/PLASTIN"/>
    <property type="match status" value="1"/>
</dbReference>
<protein>
    <submittedName>
        <fullName evidence="7">Fimbrin</fullName>
    </submittedName>
</protein>
<dbReference type="CDD" id="cd21301">
    <property type="entry name" value="CH_PLS_rpt4"/>
    <property type="match status" value="1"/>
</dbReference>
<dbReference type="GO" id="GO:0032432">
    <property type="term" value="C:actin filament bundle"/>
    <property type="evidence" value="ECO:0007669"/>
    <property type="project" value="TreeGrafter"/>
</dbReference>
<dbReference type="GO" id="GO:0046872">
    <property type="term" value="F:metal ion binding"/>
    <property type="evidence" value="ECO:0007669"/>
    <property type="project" value="UniProtKB-KW"/>
</dbReference>
<feature type="domain" description="Calponin-homology (CH)" evidence="6">
    <location>
        <begin position="388"/>
        <end position="498"/>
    </location>
</feature>
<feature type="domain" description="Calponin-homology (CH)" evidence="6">
    <location>
        <begin position="528"/>
        <end position="639"/>
    </location>
</feature>
<dbReference type="GO" id="GO:0005884">
    <property type="term" value="C:actin filament"/>
    <property type="evidence" value="ECO:0007669"/>
    <property type="project" value="TreeGrafter"/>
</dbReference>
<dbReference type="PROSITE" id="PS50021">
    <property type="entry name" value="CH"/>
    <property type="match status" value="4"/>
</dbReference>
<dbReference type="Gene3D" id="1.10.418.10">
    <property type="entry name" value="Calponin-like domain"/>
    <property type="match status" value="4"/>
</dbReference>
<dbReference type="PROSITE" id="PS00020">
    <property type="entry name" value="ACTININ_2"/>
    <property type="match status" value="1"/>
</dbReference>
<dbReference type="InterPro" id="IPR001589">
    <property type="entry name" value="Actinin_actin-bd_CS"/>
</dbReference>
<sequence>MGSREERQPAKFSDLLTVFNLFDRKQCGFLHETAILASLKSLGFNKTHGDLRQALENCEIDFSQKRINFPEFKRLYQEFCKQEASGSVDPQTTRTTIYQYGSPVSPQGDDTLHSVSEDEQIAFCGWLERNLSEDETCKEYFPFKENGDDLYDKCSDGFLLCKIINCSSPQTIDLRALHRGKRLTTYQIMENITLALNSARAIGCNVVNIGAADIVDGTRHLLLGLLWQIIKIGLLRQINVVAHSELVALLDEDETITEFAKLAPEQILMRWVNYHLKRADCDTRMENFTMDIKDCEVYAYLLEQISPPEKKPFLHSSKAILDAVDLVQRAEMVLQNAEKLNCRVFVQPKDIINGSMKLNLAFLANLFNTNPALDVPPPRPPPPVVEETREEKTYRNWINSMGLRTVVHSLYGNLFTGTVIFKLYDLIKAGTVDWMRVNQLFSTAPAKANFQQLENCNYMVELGHRSGFSLVGVAGSDLKDRMVTPILALLWQLMRAYTLSLLARLAEDTQVDSMGYCRAHSPISRTPIISERGIIDWVNDRLESADKTRRISLSAGFSDYDLRTGLLIIDLLESISPGCVDYSVVNTGQTPEERLSNAQYAITVARRIGAKIYAVPEDITEVKPRMLMTVFACLMATDFEKNRQSRVASPRPKSSSPIRVIRGDFDERPKSPPSVEAKRSAVRDVSQMEDSGGSYAEVPKSGYQKFLDESTLNERRTNMHKLGPQPPSVRVESRISKNIPLTIDIGKVGYAEKGTNYDPPLRRFFGSPPPPRCRHAELFSSPRLYRSELAKSATAIDQIGKAGYTNGGGRPQEYSGIRRATLKCTQDKEVQCEATSLRSPINESWNRDSKKSDIFAASVRDGGVDIQTAPNGVVRYSRLDGAASPPRRGFAAAYGEYANKTVQANRQVGSRVRRGGGRVFVAADIHQNR</sequence>
<dbReference type="PANTHER" id="PTHR19961:SF18">
    <property type="entry name" value="FI19014P1"/>
    <property type="match status" value="1"/>
</dbReference>
<dbReference type="Gene3D" id="1.10.238.10">
    <property type="entry name" value="EF-hand"/>
    <property type="match status" value="1"/>
</dbReference>
<accession>A0A5K3EVG8</accession>
<keyword evidence="4" id="KW-0009">Actin-binding</keyword>
<dbReference type="SUPFAM" id="SSF47576">
    <property type="entry name" value="Calponin-homology domain, CH-domain"/>
    <property type="match status" value="1"/>
</dbReference>
<proteinExistence type="predicted"/>
<keyword evidence="1" id="KW-0479">Metal-binding</keyword>
<evidence type="ECO:0000256" key="2">
    <source>
        <dbReference type="ARBA" id="ARBA00022737"/>
    </source>
</evidence>
<dbReference type="InterPro" id="IPR001715">
    <property type="entry name" value="CH_dom"/>
</dbReference>
<organism evidence="7">
    <name type="scientific">Mesocestoides corti</name>
    <name type="common">Flatworm</name>
    <dbReference type="NCBI Taxonomy" id="53468"/>
    <lineage>
        <taxon>Eukaryota</taxon>
        <taxon>Metazoa</taxon>
        <taxon>Spiralia</taxon>
        <taxon>Lophotrochozoa</taxon>
        <taxon>Platyhelminthes</taxon>
        <taxon>Cestoda</taxon>
        <taxon>Eucestoda</taxon>
        <taxon>Cyclophyllidea</taxon>
        <taxon>Mesocestoididae</taxon>
        <taxon>Mesocestoides</taxon>
    </lineage>
</organism>
<feature type="compositionally biased region" description="Basic and acidic residues" evidence="5">
    <location>
        <begin position="661"/>
        <end position="682"/>
    </location>
</feature>
<dbReference type="InterPro" id="IPR039959">
    <property type="entry name" value="Fimbrin/Plastin"/>
</dbReference>
<reference evidence="7" key="1">
    <citation type="submission" date="2019-11" db="UniProtKB">
        <authorList>
            <consortium name="WormBaseParasite"/>
        </authorList>
    </citation>
    <scope>IDENTIFICATION</scope>
</reference>